<accession>A0A7C3WLD3</accession>
<dbReference type="EMBL" id="DTGA01000017">
    <property type="protein sequence ID" value="HGB30345.1"/>
    <property type="molecule type" value="Genomic_DNA"/>
</dbReference>
<comment type="caution">
    <text evidence="1">The sequence shown here is derived from an EMBL/GenBank/DDBJ whole genome shotgun (WGS) entry which is preliminary data.</text>
</comment>
<evidence type="ECO:0000313" key="1">
    <source>
        <dbReference type="EMBL" id="HGB30345.1"/>
    </source>
</evidence>
<reference evidence="1" key="1">
    <citation type="journal article" date="2020" name="mSystems">
        <title>Genome- and Community-Level Interaction Insights into Carbon Utilization and Element Cycling Functions of Hydrothermarchaeota in Hydrothermal Sediment.</title>
        <authorList>
            <person name="Zhou Z."/>
            <person name="Liu Y."/>
            <person name="Xu W."/>
            <person name="Pan J."/>
            <person name="Luo Z.H."/>
            <person name="Li M."/>
        </authorList>
    </citation>
    <scope>NUCLEOTIDE SEQUENCE [LARGE SCALE GENOMIC DNA]</scope>
    <source>
        <strain evidence="1">SpSt-751</strain>
    </source>
</reference>
<dbReference type="AlphaFoldDB" id="A0A7C3WLD3"/>
<gene>
    <name evidence="1" type="ORF">ENV35_00540</name>
</gene>
<sequence>MGFITHSDVLNSINYHLSEKLGNYAKIFDYNNQIFVIIEPSQKNTETIKFGQVMDYLSFKVTWFYKKEHFGESVFEKTIANLDVPLKVRGCQRTIFLPKPTESELLDKFLLDSGSRLKEVYEMREKLKTCYKIIDESLSKKKKFSYVQKSTAPKEQQSLLNFYDGQLPLDYFLLKSQITKKSIKKPRNTRWRKIRFDVIFEMSEIPALIFAEVKAFPTLRNSDIISRKNQLLAYDAWLKIKGDEAYTPIIYLLPTLISHREISIVSDVKERSRREIVPVCVSTSNYLKEDLKRRKNKTEIVKKASLKYEMDPEVVKTYLEEYEYLSDAADALREYLYL</sequence>
<proteinExistence type="predicted"/>
<protein>
    <submittedName>
        <fullName evidence="1">Uncharacterized protein</fullName>
    </submittedName>
</protein>
<name>A0A7C3WLD3_9BACT</name>
<organism evidence="1">
    <name type="scientific">Dictyoglomus turgidum</name>
    <dbReference type="NCBI Taxonomy" id="513050"/>
    <lineage>
        <taxon>Bacteria</taxon>
        <taxon>Pseudomonadati</taxon>
        <taxon>Dictyoglomota</taxon>
        <taxon>Dictyoglomia</taxon>
        <taxon>Dictyoglomales</taxon>
        <taxon>Dictyoglomaceae</taxon>
        <taxon>Dictyoglomus</taxon>
    </lineage>
</organism>